<feature type="compositionally biased region" description="Basic and acidic residues" evidence="3">
    <location>
        <begin position="761"/>
        <end position="771"/>
    </location>
</feature>
<feature type="compositionally biased region" description="Polar residues" evidence="3">
    <location>
        <begin position="773"/>
        <end position="789"/>
    </location>
</feature>
<feature type="domain" description="AMP-dependent synthetase/ligase" evidence="4">
    <location>
        <begin position="428"/>
        <end position="748"/>
    </location>
</feature>
<dbReference type="EMBL" id="FOPW01000021">
    <property type="protein sequence ID" value="SFH90692.1"/>
    <property type="molecule type" value="Genomic_DNA"/>
</dbReference>
<name>A0ABY1EHU4_9MICO</name>
<dbReference type="Pfam" id="PF00501">
    <property type="entry name" value="AMP-binding"/>
    <property type="match status" value="1"/>
</dbReference>
<keyword evidence="7" id="KW-1185">Reference proteome</keyword>
<sequence length="1012" mass="103427">MTTSRATAANRLPRLVPAPATLPPAGLTGLDPEWSRLIEVPEGSAAGGLGGGLGSDLGAAATGSTASGVTHGWHLLDNGPQLDALGVIPVGTILCVHGNPTWSYLWRGLLSSATDAAASGALAWRVIAVDQLDMGFSERTGGFRPLARRVQDLGDLTDALDLAGPVVTLGHDWGGVVSLGWAVDHPELLAGVMLLNTAVHQSAGDPIPAPLRLALGRGILGPATVATPAFLATTLALAHPSLSTEVKRGYRAPYLTSARRGGIGGFVADIPVALSHESRPELDRIAEGARALAVPTLLLWGPRDPIFSDRYLDDLARRMPHARVHRFEGAGHLLAEDADYSAAALLWLGDAVAVTPDDAANAVTSPSRTGDLGKLDQRMGASSTLLTATSGAEAVAPSPLAETAVGGPQAAWEAAGTHPLWYYLDELQNSDETALVDMQPASRTVSWRLLSRRVRQIAAGLVFIGVKPGDRVSLLVPPSADLTAVLYACVRIGAIVVVADAGLGLAGLTRAVRGARPDFVIGAAPGLMAARALGWPGRKISTARFPAPMAALLSIEQTLAELVQLGQARLDADDALPPGPAPTDPAAVLFTSGSTGPAKGVVYTHGQLSAVSNALFLQYGVGVGTGLVAGFAPFALLGPALGARSVTPDMDVTAPKTLTATAVAAAVAAIDATVVFLSPAALVNVVATAGALTPADHAALAGVQRFLSAGAPISESLLAQAATLMPQATAHTPYGMTEGLLMADITLEGIRAATASVSMPRRADAAAHDGESDPSTASLPDTAVSASSTGGDGEAALIATSAEVNPAGGVCVGGSTQTTRIRISALDASGASVGELSEQPNVTGEIVVSAPHVKDHYDRLWLTERASRRGGVPGERWHRTGDVGHLDSAGRLWVEGRMPHVIVTAGGVVTPVGPEQRIETLPDVARAAFVGVGPVGTQQQVAVIETVPPARSVHRASAPLAAAVRAAVGSPVAAVLVVPGLPTDIRHNSKIDRSRLSRWATGILSGGRWTKP</sequence>
<protein>
    <submittedName>
        <fullName evidence="6">Acyl-CoA synthetase (AMP-forming)/AMP-acid ligase II</fullName>
    </submittedName>
</protein>
<dbReference type="GO" id="GO:0016874">
    <property type="term" value="F:ligase activity"/>
    <property type="evidence" value="ECO:0007669"/>
    <property type="project" value="UniProtKB-KW"/>
</dbReference>
<dbReference type="SUPFAM" id="SSF53474">
    <property type="entry name" value="alpha/beta-Hydrolases"/>
    <property type="match status" value="1"/>
</dbReference>
<gene>
    <name evidence="6" type="ORF">SAMN05216274_1218</name>
</gene>
<evidence type="ECO:0000256" key="1">
    <source>
        <dbReference type="ARBA" id="ARBA00006432"/>
    </source>
</evidence>
<evidence type="ECO:0000256" key="3">
    <source>
        <dbReference type="SAM" id="MobiDB-lite"/>
    </source>
</evidence>
<dbReference type="Pfam" id="PF00561">
    <property type="entry name" value="Abhydrolase_1"/>
    <property type="match status" value="1"/>
</dbReference>
<proteinExistence type="inferred from homology"/>
<dbReference type="PANTHER" id="PTHR43201:SF5">
    <property type="entry name" value="MEDIUM-CHAIN ACYL-COA LIGASE ACSF2, MITOCHONDRIAL"/>
    <property type="match status" value="1"/>
</dbReference>
<reference evidence="6 7" key="1">
    <citation type="submission" date="2016-10" db="EMBL/GenBank/DDBJ databases">
        <authorList>
            <person name="Varghese N."/>
            <person name="Submissions S."/>
        </authorList>
    </citation>
    <scope>NUCLEOTIDE SEQUENCE [LARGE SCALE GENOMIC DNA]</scope>
    <source>
        <strain evidence="6 7">GMCC 1.11211</strain>
    </source>
</reference>
<evidence type="ECO:0000256" key="2">
    <source>
        <dbReference type="ARBA" id="ARBA00022598"/>
    </source>
</evidence>
<evidence type="ECO:0000259" key="5">
    <source>
        <dbReference type="Pfam" id="PF00561"/>
    </source>
</evidence>
<dbReference type="PRINTS" id="PR00111">
    <property type="entry name" value="ABHYDROLASE"/>
</dbReference>
<dbReference type="InterPro" id="IPR042099">
    <property type="entry name" value="ANL_N_sf"/>
</dbReference>
<comment type="similarity">
    <text evidence="1">Belongs to the ATP-dependent AMP-binding enzyme family.</text>
</comment>
<dbReference type="RefSeq" id="WP_241994696.1">
    <property type="nucleotide sequence ID" value="NZ_BKAC01000028.1"/>
</dbReference>
<evidence type="ECO:0000313" key="6">
    <source>
        <dbReference type="EMBL" id="SFH90692.1"/>
    </source>
</evidence>
<dbReference type="SUPFAM" id="SSF56801">
    <property type="entry name" value="Acetyl-CoA synthetase-like"/>
    <property type="match status" value="1"/>
</dbReference>
<dbReference type="PROSITE" id="PS00455">
    <property type="entry name" value="AMP_BINDING"/>
    <property type="match status" value="1"/>
</dbReference>
<accession>A0ABY1EHU4</accession>
<dbReference type="Gene3D" id="2.30.38.10">
    <property type="entry name" value="Luciferase, Domain 3"/>
    <property type="match status" value="1"/>
</dbReference>
<feature type="domain" description="AB hydrolase-1" evidence="5">
    <location>
        <begin position="92"/>
        <end position="337"/>
    </location>
</feature>
<dbReference type="InterPro" id="IPR020845">
    <property type="entry name" value="AMP-binding_CS"/>
</dbReference>
<evidence type="ECO:0000313" key="7">
    <source>
        <dbReference type="Proteomes" id="UP000199681"/>
    </source>
</evidence>
<dbReference type="InterPro" id="IPR000873">
    <property type="entry name" value="AMP-dep_synth/lig_dom"/>
</dbReference>
<dbReference type="Gene3D" id="3.40.50.12780">
    <property type="entry name" value="N-terminal domain of ligase-like"/>
    <property type="match status" value="1"/>
</dbReference>
<dbReference type="Proteomes" id="UP000199681">
    <property type="component" value="Unassembled WGS sequence"/>
</dbReference>
<evidence type="ECO:0000259" key="4">
    <source>
        <dbReference type="Pfam" id="PF00501"/>
    </source>
</evidence>
<organism evidence="6 7">
    <name type="scientific">Cryobacterium levicorallinum</name>
    <dbReference type="NCBI Taxonomy" id="995038"/>
    <lineage>
        <taxon>Bacteria</taxon>
        <taxon>Bacillati</taxon>
        <taxon>Actinomycetota</taxon>
        <taxon>Actinomycetes</taxon>
        <taxon>Micrococcales</taxon>
        <taxon>Microbacteriaceae</taxon>
        <taxon>Cryobacterium</taxon>
    </lineage>
</organism>
<dbReference type="Gene3D" id="3.40.50.1820">
    <property type="entry name" value="alpha/beta hydrolase"/>
    <property type="match status" value="1"/>
</dbReference>
<keyword evidence="2 6" id="KW-0436">Ligase</keyword>
<dbReference type="PANTHER" id="PTHR43201">
    <property type="entry name" value="ACYL-COA SYNTHETASE"/>
    <property type="match status" value="1"/>
</dbReference>
<dbReference type="InterPro" id="IPR000073">
    <property type="entry name" value="AB_hydrolase_1"/>
</dbReference>
<comment type="caution">
    <text evidence="6">The sequence shown here is derived from an EMBL/GenBank/DDBJ whole genome shotgun (WGS) entry which is preliminary data.</text>
</comment>
<dbReference type="InterPro" id="IPR029058">
    <property type="entry name" value="AB_hydrolase_fold"/>
</dbReference>
<feature type="region of interest" description="Disordered" evidence="3">
    <location>
        <begin position="761"/>
        <end position="791"/>
    </location>
</feature>